<dbReference type="Proteomes" id="UP001283361">
    <property type="component" value="Unassembled WGS sequence"/>
</dbReference>
<keyword evidence="2" id="KW-0964">Secreted</keyword>
<accession>A0AAE1AYS2</accession>
<organism evidence="6 7">
    <name type="scientific">Elysia crispata</name>
    <name type="common">lettuce slug</name>
    <dbReference type="NCBI Taxonomy" id="231223"/>
    <lineage>
        <taxon>Eukaryota</taxon>
        <taxon>Metazoa</taxon>
        <taxon>Spiralia</taxon>
        <taxon>Lophotrochozoa</taxon>
        <taxon>Mollusca</taxon>
        <taxon>Gastropoda</taxon>
        <taxon>Heterobranchia</taxon>
        <taxon>Euthyneura</taxon>
        <taxon>Panpulmonata</taxon>
        <taxon>Sacoglossa</taxon>
        <taxon>Placobranchoidea</taxon>
        <taxon>Plakobranchidae</taxon>
        <taxon>Elysia</taxon>
    </lineage>
</organism>
<feature type="compositionally biased region" description="Polar residues" evidence="4">
    <location>
        <begin position="1"/>
        <end position="14"/>
    </location>
</feature>
<dbReference type="SMART" id="SM00284">
    <property type="entry name" value="OLF"/>
    <property type="match status" value="1"/>
</dbReference>
<dbReference type="AlphaFoldDB" id="A0AAE1AYS2"/>
<evidence type="ECO:0000256" key="3">
    <source>
        <dbReference type="PROSITE-ProRule" id="PRU00446"/>
    </source>
</evidence>
<dbReference type="GO" id="GO:0007165">
    <property type="term" value="P:signal transduction"/>
    <property type="evidence" value="ECO:0007669"/>
    <property type="project" value="TreeGrafter"/>
</dbReference>
<feature type="domain" description="Olfactomedin-like" evidence="5">
    <location>
        <begin position="300"/>
        <end position="622"/>
    </location>
</feature>
<evidence type="ECO:0000313" key="7">
    <source>
        <dbReference type="Proteomes" id="UP001283361"/>
    </source>
</evidence>
<dbReference type="PROSITE" id="PS51132">
    <property type="entry name" value="OLF"/>
    <property type="match status" value="1"/>
</dbReference>
<evidence type="ECO:0000313" key="6">
    <source>
        <dbReference type="EMBL" id="KAK3796595.1"/>
    </source>
</evidence>
<sequence length="624" mass="70034">MASSSLPTRHQLLQSHEHKPPNQRCQQFVSEKTRSSTSGLALMSLLMSLLMTSSAHAPATGGEHPCTYDFQLQTSTMRVSCPGSPATVNVFAESATLQTKSLPDAAESSTSQPSQERNNTTGTSGRSEHRGWSYRQKMGQDRTDPFASHVWNASRRLDETRRSITGYTSSLEGMSVRLAEGRLTLESDMDKLKRDTETPDELKEGIIAAMVNQFTFMRTVLLTRGQELQGLLTSLSELVEVTSEAMHAAQDTHQFTLDRVDSINETLHSVRSMLTSELRKNHKRRRRVDKQGKKSKSKDSCPKEISAIGAGTYRNMKFPIGSYMIQSASPNQYGPVYVMEGSGPQDELQVYDTPQDVIFDIPAHYIPLPYHCSGTGHVVYRRHLYCHQHGTNLIMKYHLKRYDIIADLPLPGAGYSNTFPYTSGENTDVDLAVDELGLWAIYATNASAGKAVISKIDHKNMELERTWLTSYPKRSLGNAFMICGTLYATDSHRDVPTFIRYVFNTETGQEQLLQAGEMAFLNSALIGRPKVFPPARRAPAWMTQRKSERNVRSARVVGDRLSRWSGGVRGSRGKREARESNLKHPVTNRESNSVMLSYDFRTFSLISWNNGRLETFPIHFRDGD</sequence>
<dbReference type="InterPro" id="IPR050605">
    <property type="entry name" value="Olfactomedin-like_domain"/>
</dbReference>
<feature type="compositionally biased region" description="Basic and acidic residues" evidence="4">
    <location>
        <begin position="573"/>
        <end position="582"/>
    </location>
</feature>
<comment type="subcellular location">
    <subcellularLocation>
        <location evidence="1">Secreted</location>
    </subcellularLocation>
</comment>
<dbReference type="PANTHER" id="PTHR23192">
    <property type="entry name" value="OLFACTOMEDIN-RELATED"/>
    <property type="match status" value="1"/>
</dbReference>
<feature type="region of interest" description="Disordered" evidence="4">
    <location>
        <begin position="101"/>
        <end position="132"/>
    </location>
</feature>
<feature type="compositionally biased region" description="Basic and acidic residues" evidence="4">
    <location>
        <begin position="289"/>
        <end position="302"/>
    </location>
</feature>
<evidence type="ECO:0000256" key="1">
    <source>
        <dbReference type="ARBA" id="ARBA00004613"/>
    </source>
</evidence>
<feature type="region of interest" description="Disordered" evidence="4">
    <location>
        <begin position="1"/>
        <end position="32"/>
    </location>
</feature>
<gene>
    <name evidence="6" type="ORF">RRG08_057843</name>
</gene>
<dbReference type="Pfam" id="PF02191">
    <property type="entry name" value="OLF"/>
    <property type="match status" value="1"/>
</dbReference>
<reference evidence="6" key="1">
    <citation type="journal article" date="2023" name="G3 (Bethesda)">
        <title>A reference genome for the long-term kleptoplast-retaining sea slug Elysia crispata morphotype clarki.</title>
        <authorList>
            <person name="Eastman K.E."/>
            <person name="Pendleton A.L."/>
            <person name="Shaikh M.A."/>
            <person name="Suttiyut T."/>
            <person name="Ogas R."/>
            <person name="Tomko P."/>
            <person name="Gavelis G."/>
            <person name="Widhalm J.R."/>
            <person name="Wisecaver J.H."/>
        </authorList>
    </citation>
    <scope>NUCLEOTIDE SEQUENCE</scope>
    <source>
        <strain evidence="6">ECLA1</strain>
    </source>
</reference>
<feature type="disulfide bond" evidence="3">
    <location>
        <begin position="301"/>
        <end position="483"/>
    </location>
</feature>
<comment type="caution">
    <text evidence="6">The sequence shown here is derived from an EMBL/GenBank/DDBJ whole genome shotgun (WGS) entry which is preliminary data.</text>
</comment>
<feature type="region of interest" description="Disordered" evidence="4">
    <location>
        <begin position="275"/>
        <end position="303"/>
    </location>
</feature>
<dbReference type="InterPro" id="IPR003112">
    <property type="entry name" value="Olfac-like_dom"/>
</dbReference>
<keyword evidence="7" id="KW-1185">Reference proteome</keyword>
<dbReference type="GO" id="GO:0005615">
    <property type="term" value="C:extracellular space"/>
    <property type="evidence" value="ECO:0007669"/>
    <property type="project" value="TreeGrafter"/>
</dbReference>
<evidence type="ECO:0000256" key="2">
    <source>
        <dbReference type="ARBA" id="ARBA00022525"/>
    </source>
</evidence>
<dbReference type="PANTHER" id="PTHR23192:SF87">
    <property type="entry name" value="AMASSIN-3"/>
    <property type="match status" value="1"/>
</dbReference>
<evidence type="ECO:0000256" key="4">
    <source>
        <dbReference type="SAM" id="MobiDB-lite"/>
    </source>
</evidence>
<keyword evidence="3" id="KW-1015">Disulfide bond</keyword>
<evidence type="ECO:0000259" key="5">
    <source>
        <dbReference type="PROSITE" id="PS51132"/>
    </source>
</evidence>
<name>A0AAE1AYS2_9GAST</name>
<feature type="region of interest" description="Disordered" evidence="4">
    <location>
        <begin position="565"/>
        <end position="586"/>
    </location>
</feature>
<feature type="compositionally biased region" description="Polar residues" evidence="4">
    <location>
        <begin position="101"/>
        <end position="125"/>
    </location>
</feature>
<protein>
    <recommendedName>
        <fullName evidence="5">Olfactomedin-like domain-containing protein</fullName>
    </recommendedName>
</protein>
<proteinExistence type="predicted"/>
<dbReference type="EMBL" id="JAWDGP010000872">
    <property type="protein sequence ID" value="KAK3796595.1"/>
    <property type="molecule type" value="Genomic_DNA"/>
</dbReference>